<accession>A0AAD7M8N8</accession>
<protein>
    <submittedName>
        <fullName evidence="2">Uncharacterized protein</fullName>
    </submittedName>
</protein>
<evidence type="ECO:0000313" key="2">
    <source>
        <dbReference type="EMBL" id="KAJ7705617.1"/>
    </source>
</evidence>
<sequence length="155" mass="17051">MSPTHRSSQALSSPALLTPAHRIFALIIFLGTFYLLLHLARRGTRFISEELGETKTVYHDAFVRGILDFQFDSDHALDREFHDVKDEASVLCLSFLTSSPLLIPLMQIMSLVAIAQSVDGLTVAICQRVVSRPLTGPVRPVPAVKPVTLTDGLEP</sequence>
<evidence type="ECO:0000256" key="1">
    <source>
        <dbReference type="SAM" id="Phobius"/>
    </source>
</evidence>
<dbReference type="AlphaFoldDB" id="A0AAD7M8N8"/>
<feature type="transmembrane region" description="Helical" evidence="1">
    <location>
        <begin position="20"/>
        <end position="37"/>
    </location>
</feature>
<comment type="caution">
    <text evidence="2">The sequence shown here is derived from an EMBL/GenBank/DDBJ whole genome shotgun (WGS) entry which is preliminary data.</text>
</comment>
<evidence type="ECO:0000313" key="3">
    <source>
        <dbReference type="Proteomes" id="UP001221757"/>
    </source>
</evidence>
<keyword evidence="1" id="KW-0472">Membrane</keyword>
<dbReference type="EMBL" id="JARKIE010000008">
    <property type="protein sequence ID" value="KAJ7705617.1"/>
    <property type="molecule type" value="Genomic_DNA"/>
</dbReference>
<keyword evidence="1" id="KW-1133">Transmembrane helix</keyword>
<proteinExistence type="predicted"/>
<gene>
    <name evidence="2" type="ORF">B0H17DRAFT_1326338</name>
</gene>
<dbReference type="Proteomes" id="UP001221757">
    <property type="component" value="Unassembled WGS sequence"/>
</dbReference>
<keyword evidence="3" id="KW-1185">Reference proteome</keyword>
<organism evidence="2 3">
    <name type="scientific">Mycena rosella</name>
    <name type="common">Pink bonnet</name>
    <name type="synonym">Agaricus rosellus</name>
    <dbReference type="NCBI Taxonomy" id="1033263"/>
    <lineage>
        <taxon>Eukaryota</taxon>
        <taxon>Fungi</taxon>
        <taxon>Dikarya</taxon>
        <taxon>Basidiomycota</taxon>
        <taxon>Agaricomycotina</taxon>
        <taxon>Agaricomycetes</taxon>
        <taxon>Agaricomycetidae</taxon>
        <taxon>Agaricales</taxon>
        <taxon>Marasmiineae</taxon>
        <taxon>Mycenaceae</taxon>
        <taxon>Mycena</taxon>
    </lineage>
</organism>
<name>A0AAD7M8N8_MYCRO</name>
<reference evidence="2" key="1">
    <citation type="submission" date="2023-03" db="EMBL/GenBank/DDBJ databases">
        <title>Massive genome expansion in bonnet fungi (Mycena s.s.) driven by repeated elements and novel gene families across ecological guilds.</title>
        <authorList>
            <consortium name="Lawrence Berkeley National Laboratory"/>
            <person name="Harder C.B."/>
            <person name="Miyauchi S."/>
            <person name="Viragh M."/>
            <person name="Kuo A."/>
            <person name="Thoen E."/>
            <person name="Andreopoulos B."/>
            <person name="Lu D."/>
            <person name="Skrede I."/>
            <person name="Drula E."/>
            <person name="Henrissat B."/>
            <person name="Morin E."/>
            <person name="Kohler A."/>
            <person name="Barry K."/>
            <person name="LaButti K."/>
            <person name="Morin E."/>
            <person name="Salamov A."/>
            <person name="Lipzen A."/>
            <person name="Mereny Z."/>
            <person name="Hegedus B."/>
            <person name="Baldrian P."/>
            <person name="Stursova M."/>
            <person name="Weitz H."/>
            <person name="Taylor A."/>
            <person name="Grigoriev I.V."/>
            <person name="Nagy L.G."/>
            <person name="Martin F."/>
            <person name="Kauserud H."/>
        </authorList>
    </citation>
    <scope>NUCLEOTIDE SEQUENCE</scope>
    <source>
        <strain evidence="2">CBHHK067</strain>
    </source>
</reference>
<keyword evidence="1" id="KW-0812">Transmembrane</keyword>